<keyword evidence="2" id="KW-1185">Reference proteome</keyword>
<dbReference type="PATRIC" id="fig|1184267.3.peg.2517"/>
<organism evidence="1 2">
    <name type="scientific">Pseudobdellovibrio exovorus JSS</name>
    <dbReference type="NCBI Taxonomy" id="1184267"/>
    <lineage>
        <taxon>Bacteria</taxon>
        <taxon>Pseudomonadati</taxon>
        <taxon>Bdellovibrionota</taxon>
        <taxon>Bdellovibrionia</taxon>
        <taxon>Bdellovibrionales</taxon>
        <taxon>Pseudobdellovibrionaceae</taxon>
        <taxon>Pseudobdellovibrio</taxon>
    </lineage>
</organism>
<name>M4VF78_9BACT</name>
<dbReference type="RefSeq" id="WP_015471196.1">
    <property type="nucleotide sequence ID" value="NC_020813.1"/>
</dbReference>
<evidence type="ECO:0000313" key="1">
    <source>
        <dbReference type="EMBL" id="AGH96706.1"/>
    </source>
</evidence>
<dbReference type="Pfam" id="PF11142">
    <property type="entry name" value="DUF2917"/>
    <property type="match status" value="1"/>
</dbReference>
<evidence type="ECO:0000313" key="2">
    <source>
        <dbReference type="Proteomes" id="UP000012040"/>
    </source>
</evidence>
<dbReference type="KEGG" id="bex:A11Q_2490"/>
<dbReference type="Proteomes" id="UP000012040">
    <property type="component" value="Chromosome"/>
</dbReference>
<dbReference type="InterPro" id="IPR021317">
    <property type="entry name" value="DUF2917"/>
</dbReference>
<dbReference type="AlphaFoldDB" id="M4VF78"/>
<evidence type="ECO:0008006" key="3">
    <source>
        <dbReference type="Google" id="ProtNLM"/>
    </source>
</evidence>
<gene>
    <name evidence="1" type="ORF">A11Q_2490</name>
</gene>
<dbReference type="EMBL" id="CP003537">
    <property type="protein sequence ID" value="AGH96706.1"/>
    <property type="molecule type" value="Genomic_DNA"/>
</dbReference>
<accession>M4VF78</accession>
<sequence length="81" mass="9203">MNKVKLFHISLNKGEKAKLPAALADKLFIECQQGAAWLTVARDPQDYIVEQNQEIQLSPKRQEVLVESMTDRLEVDIYACA</sequence>
<dbReference type="STRING" id="1184267.A11Q_2490"/>
<reference evidence="1 2" key="1">
    <citation type="journal article" date="2013" name="ISME J.">
        <title>By their genes ye shall know them: genomic signatures of predatory bacteria.</title>
        <authorList>
            <person name="Pasternak Z."/>
            <person name="Pietrokovski S."/>
            <person name="Rotem O."/>
            <person name="Gophna U."/>
            <person name="Lurie-Weinberger M.N."/>
            <person name="Jurkevitch E."/>
        </authorList>
    </citation>
    <scope>NUCLEOTIDE SEQUENCE [LARGE SCALE GENOMIC DNA]</scope>
    <source>
        <strain evidence="1 2">JSS</strain>
    </source>
</reference>
<protein>
    <recommendedName>
        <fullName evidence="3">DUF2917 domain-containing protein</fullName>
    </recommendedName>
</protein>
<dbReference type="HOGENOM" id="CLU_2566923_0_0_7"/>
<proteinExistence type="predicted"/>